<dbReference type="Proteomes" id="UP000196710">
    <property type="component" value="Chromosome"/>
</dbReference>
<protein>
    <recommendedName>
        <fullName evidence="3 10">Cell division protein FtsX</fullName>
    </recommendedName>
</protein>
<evidence type="ECO:0000256" key="9">
    <source>
        <dbReference type="ARBA" id="ARBA00023306"/>
    </source>
</evidence>
<dbReference type="InterPro" id="IPR003838">
    <property type="entry name" value="ABC3_permease_C"/>
</dbReference>
<keyword evidence="4 10" id="KW-1003">Cell membrane</keyword>
<evidence type="ECO:0000313" key="14">
    <source>
        <dbReference type="EMBL" id="ASB41374.1"/>
    </source>
</evidence>
<keyword evidence="5 10" id="KW-0132">Cell division</keyword>
<comment type="function">
    <text evidence="10">Part of the ABC transporter FtsEX involved in asymmetric cellular division facilitating the initiation of sporulation.</text>
</comment>
<dbReference type="PIRSF" id="PIRSF003097">
    <property type="entry name" value="FtsX"/>
    <property type="match status" value="1"/>
</dbReference>
<evidence type="ECO:0000259" key="13">
    <source>
        <dbReference type="Pfam" id="PF18075"/>
    </source>
</evidence>
<feature type="domain" description="FtsX extracellular" evidence="13">
    <location>
        <begin position="62"/>
        <end position="155"/>
    </location>
</feature>
<feature type="transmembrane region" description="Helical" evidence="11">
    <location>
        <begin position="27"/>
        <end position="48"/>
    </location>
</feature>
<feature type="transmembrane region" description="Helical" evidence="11">
    <location>
        <begin position="175"/>
        <end position="201"/>
    </location>
</feature>
<dbReference type="Pfam" id="PF18075">
    <property type="entry name" value="FtsX_ECD"/>
    <property type="match status" value="1"/>
</dbReference>
<keyword evidence="9 10" id="KW-0131">Cell cycle</keyword>
<dbReference type="PANTHER" id="PTHR47755:SF1">
    <property type="entry name" value="CELL DIVISION PROTEIN FTSX"/>
    <property type="match status" value="1"/>
</dbReference>
<evidence type="ECO:0000259" key="12">
    <source>
        <dbReference type="Pfam" id="PF02687"/>
    </source>
</evidence>
<keyword evidence="8 10" id="KW-0472">Membrane</keyword>
<accession>A0ABN5A3C7</accession>
<evidence type="ECO:0000256" key="4">
    <source>
        <dbReference type="ARBA" id="ARBA00022475"/>
    </source>
</evidence>
<dbReference type="InterPro" id="IPR040690">
    <property type="entry name" value="FtsX_ECD"/>
</dbReference>
<dbReference type="EMBL" id="CP021422">
    <property type="protein sequence ID" value="ASB41374.1"/>
    <property type="molecule type" value="Genomic_DNA"/>
</dbReference>
<sequence>MGMSFHSIGYLFKEGIKGLWKNRTMSIASICVLISCLLMTGIAGLISLNLSSTMHGIESNNTVTVFLENGLPSLTAVQIGEQLRALDNVSECTFVPKEDGLKNVIGGMDTEHDSDLFAALGEDNPLPDAYTISLSDLSRYEETLATITAIEGVDKTNNISSVVEKLNDLDRLVRYVSLAILVVLGLVSLFIISNTLKVTIFSRRMEINIMKSVGATNGFVRVPFIVEGVLIGVFSGVISATALYFGYDKAVEVVYGIVKFLNIIDLRPYGLTLYIAYVLVGMLFGVMGGVISIRRYLKKEGENAIV</sequence>
<keyword evidence="15" id="KW-1185">Reference proteome</keyword>
<dbReference type="InterPro" id="IPR058204">
    <property type="entry name" value="FtsX_firmicutes-type"/>
</dbReference>
<dbReference type="NCBIfam" id="NF038347">
    <property type="entry name" value="FtsX_Gpos"/>
    <property type="match status" value="1"/>
</dbReference>
<organism evidence="14 15">
    <name type="scientific">Acutalibacter muris</name>
    <dbReference type="NCBI Taxonomy" id="1796620"/>
    <lineage>
        <taxon>Bacteria</taxon>
        <taxon>Bacillati</taxon>
        <taxon>Bacillota</taxon>
        <taxon>Clostridia</taxon>
        <taxon>Eubacteriales</taxon>
        <taxon>Acutalibacteraceae</taxon>
        <taxon>Acutalibacter</taxon>
    </lineage>
</organism>
<keyword evidence="7 11" id="KW-1133">Transmembrane helix</keyword>
<dbReference type="Pfam" id="PF02687">
    <property type="entry name" value="FtsX"/>
    <property type="match status" value="1"/>
</dbReference>
<dbReference type="InterPro" id="IPR004513">
    <property type="entry name" value="FtsX"/>
</dbReference>
<evidence type="ECO:0000256" key="10">
    <source>
        <dbReference type="PIRNR" id="PIRNR003097"/>
    </source>
</evidence>
<name>A0ABN5A3C7_9FIRM</name>
<evidence type="ECO:0000256" key="1">
    <source>
        <dbReference type="ARBA" id="ARBA00004651"/>
    </source>
</evidence>
<comment type="similarity">
    <text evidence="2 10">Belongs to the ABC-4 integral membrane protein family. FtsX subfamily.</text>
</comment>
<feature type="transmembrane region" description="Helical" evidence="11">
    <location>
        <begin position="271"/>
        <end position="293"/>
    </location>
</feature>
<evidence type="ECO:0000256" key="6">
    <source>
        <dbReference type="ARBA" id="ARBA00022692"/>
    </source>
</evidence>
<dbReference type="PANTHER" id="PTHR47755">
    <property type="entry name" value="CELL DIVISION PROTEIN FTSX"/>
    <property type="match status" value="1"/>
</dbReference>
<reference evidence="15" key="1">
    <citation type="submission" date="2017-05" db="EMBL/GenBank/DDBJ databases">
        <title>Improved OligoMM genomes.</title>
        <authorList>
            <person name="Garzetti D."/>
        </authorList>
    </citation>
    <scope>NUCLEOTIDE SEQUENCE [LARGE SCALE GENOMIC DNA]</scope>
    <source>
        <strain evidence="15">KB18</strain>
    </source>
</reference>
<evidence type="ECO:0000256" key="7">
    <source>
        <dbReference type="ARBA" id="ARBA00022989"/>
    </source>
</evidence>
<feature type="domain" description="ABC3 transporter permease C-terminal" evidence="12">
    <location>
        <begin position="179"/>
        <end position="300"/>
    </location>
</feature>
<evidence type="ECO:0000256" key="3">
    <source>
        <dbReference type="ARBA" id="ARBA00021907"/>
    </source>
</evidence>
<evidence type="ECO:0000256" key="8">
    <source>
        <dbReference type="ARBA" id="ARBA00023136"/>
    </source>
</evidence>
<comment type="subcellular location">
    <subcellularLocation>
        <location evidence="1">Cell membrane</location>
        <topology evidence="1">Multi-pass membrane protein</topology>
    </subcellularLocation>
</comment>
<proteinExistence type="inferred from homology"/>
<dbReference type="Gene3D" id="3.30.70.3040">
    <property type="match status" value="1"/>
</dbReference>
<feature type="transmembrane region" description="Helical" evidence="11">
    <location>
        <begin position="222"/>
        <end position="245"/>
    </location>
</feature>
<keyword evidence="6 11" id="KW-0812">Transmembrane</keyword>
<evidence type="ECO:0000313" key="15">
    <source>
        <dbReference type="Proteomes" id="UP000196710"/>
    </source>
</evidence>
<evidence type="ECO:0000256" key="5">
    <source>
        <dbReference type="ARBA" id="ARBA00022618"/>
    </source>
</evidence>
<evidence type="ECO:0000256" key="2">
    <source>
        <dbReference type="ARBA" id="ARBA00007379"/>
    </source>
</evidence>
<gene>
    <name evidence="14" type="ORF">ADH66_12325</name>
</gene>
<evidence type="ECO:0000256" key="11">
    <source>
        <dbReference type="SAM" id="Phobius"/>
    </source>
</evidence>